<sequence length="307" mass="34905">MEWKLRHLQSPDYPSIQQLVKEVNSHDELTYSLSREWFDYVLQQAPHRVLTVFSGEELTGLGTLFDEEPAADRKSTINMVVRPRWRHQGQGSLLYKRLISDAVHYRRRTLQAVVKESLQDSLDFLQRRSFEVAQYAWEMEKELPKVRQDQSASQGGGSSLGVLLNTGKPPETPRLRPFTHSEAETYRRLFRDGFAYEPEAESFQMMWQDATVTPWVLLVDGEPVAMATVQVKEPLSKAYLYDIVVAKAFRGSGLGTALLEELLVQVGQLGVESASLLVAGSNENALRLYQKQGFSVTETQLVLEKQL</sequence>
<dbReference type="PROSITE" id="PS51186">
    <property type="entry name" value="GNAT"/>
    <property type="match status" value="2"/>
</dbReference>
<evidence type="ECO:0000256" key="2">
    <source>
        <dbReference type="ARBA" id="ARBA00023315"/>
    </source>
</evidence>
<evidence type="ECO:0000313" key="5">
    <source>
        <dbReference type="EMBL" id="SMP67461.1"/>
    </source>
</evidence>
<protein>
    <submittedName>
        <fullName evidence="5">Acetyltransferase (GNAT) family protein</fullName>
    </submittedName>
</protein>
<dbReference type="CDD" id="cd04301">
    <property type="entry name" value="NAT_SF"/>
    <property type="match status" value="1"/>
</dbReference>
<keyword evidence="6" id="KW-1185">Reference proteome</keyword>
<dbReference type="Proteomes" id="UP001158066">
    <property type="component" value="Unassembled WGS sequence"/>
</dbReference>
<feature type="region of interest" description="Disordered" evidence="3">
    <location>
        <begin position="146"/>
        <end position="177"/>
    </location>
</feature>
<dbReference type="InterPro" id="IPR000182">
    <property type="entry name" value="GNAT_dom"/>
</dbReference>
<dbReference type="PANTHER" id="PTHR43877">
    <property type="entry name" value="AMINOALKYLPHOSPHONATE N-ACETYLTRANSFERASE-RELATED-RELATED"/>
    <property type="match status" value="1"/>
</dbReference>
<reference evidence="5" key="1">
    <citation type="submission" date="2017-05" db="EMBL/GenBank/DDBJ databases">
        <authorList>
            <person name="Varghese N."/>
            <person name="Submissions S."/>
        </authorList>
    </citation>
    <scope>NUCLEOTIDE SEQUENCE</scope>
    <source>
        <strain evidence="5">Su22</strain>
    </source>
</reference>
<dbReference type="Gene3D" id="3.40.630.30">
    <property type="match status" value="1"/>
</dbReference>
<evidence type="ECO:0000313" key="6">
    <source>
        <dbReference type="Proteomes" id="UP001158066"/>
    </source>
</evidence>
<name>A0AA45WY57_9CLOT</name>
<organism evidence="5 6">
    <name type="scientific">Anoxynatronum buryatiense</name>
    <dbReference type="NCBI Taxonomy" id="489973"/>
    <lineage>
        <taxon>Bacteria</taxon>
        <taxon>Bacillati</taxon>
        <taxon>Bacillota</taxon>
        <taxon>Clostridia</taxon>
        <taxon>Eubacteriales</taxon>
        <taxon>Clostridiaceae</taxon>
        <taxon>Anoxynatronum</taxon>
    </lineage>
</organism>
<dbReference type="InterPro" id="IPR016181">
    <property type="entry name" value="Acyl_CoA_acyltransferase"/>
</dbReference>
<dbReference type="PANTHER" id="PTHR43877:SF2">
    <property type="entry name" value="AMINOALKYLPHOSPHONATE N-ACETYLTRANSFERASE-RELATED"/>
    <property type="match status" value="1"/>
</dbReference>
<keyword evidence="1" id="KW-0808">Transferase</keyword>
<evidence type="ECO:0000256" key="1">
    <source>
        <dbReference type="ARBA" id="ARBA00022679"/>
    </source>
</evidence>
<feature type="domain" description="N-acetyltransferase" evidence="4">
    <location>
        <begin position="173"/>
        <end position="307"/>
    </location>
</feature>
<evidence type="ECO:0000259" key="4">
    <source>
        <dbReference type="PROSITE" id="PS51186"/>
    </source>
</evidence>
<accession>A0AA45WY57</accession>
<dbReference type="SUPFAM" id="SSF55729">
    <property type="entry name" value="Acyl-CoA N-acyltransferases (Nat)"/>
    <property type="match status" value="2"/>
</dbReference>
<keyword evidence="2" id="KW-0012">Acyltransferase</keyword>
<dbReference type="Pfam" id="PF00583">
    <property type="entry name" value="Acetyltransf_1"/>
    <property type="match status" value="2"/>
</dbReference>
<dbReference type="GO" id="GO:0016747">
    <property type="term" value="F:acyltransferase activity, transferring groups other than amino-acyl groups"/>
    <property type="evidence" value="ECO:0007669"/>
    <property type="project" value="InterPro"/>
</dbReference>
<dbReference type="RefSeq" id="WP_283410400.1">
    <property type="nucleotide sequence ID" value="NZ_FXUF01000015.1"/>
</dbReference>
<proteinExistence type="predicted"/>
<dbReference type="AlphaFoldDB" id="A0AA45WY57"/>
<gene>
    <name evidence="5" type="ORF">SAMN06296020_11578</name>
</gene>
<dbReference type="InterPro" id="IPR050832">
    <property type="entry name" value="Bact_Acetyltransf"/>
</dbReference>
<comment type="caution">
    <text evidence="5">The sequence shown here is derived from an EMBL/GenBank/DDBJ whole genome shotgun (WGS) entry which is preliminary data.</text>
</comment>
<evidence type="ECO:0000256" key="3">
    <source>
        <dbReference type="SAM" id="MobiDB-lite"/>
    </source>
</evidence>
<dbReference type="EMBL" id="FXUF01000015">
    <property type="protein sequence ID" value="SMP67461.1"/>
    <property type="molecule type" value="Genomic_DNA"/>
</dbReference>
<feature type="domain" description="N-acetyltransferase" evidence="4">
    <location>
        <begin position="3"/>
        <end position="144"/>
    </location>
</feature>